<feature type="domain" description="Glycosyl transferase family 1" evidence="2">
    <location>
        <begin position="77"/>
        <end position="241"/>
    </location>
</feature>
<sequence length="266" mass="29251">MSAVDAGLPAPLLKIIGIMEKRMYRSATHIVTVGQGYTEKLIERNVPAEKISVIMNGVDKKLFYPRPVNDKLLADHGLTGKFVCSYVGTIGMACGLRTALDAAEMLKQRGRDDIAIVLVGDGAQREALEREAKERKLDNVLFLGRHPKSEMPDWVASSNVNLVHLKKTDLFTTVMPSKIFESAGCARPVLMGVDGFAKKLVLDAEAGIPMEPENAVQMADALEKLAADPGFCRQLGENAYRNIATRYDRDLQADEYLKILEDTITS</sequence>
<reference evidence="3" key="1">
    <citation type="submission" date="2019-08" db="EMBL/GenBank/DDBJ databases">
        <authorList>
            <person name="Kucharzyk K."/>
            <person name="Murdoch R.W."/>
            <person name="Higgins S."/>
            <person name="Loffler F."/>
        </authorList>
    </citation>
    <scope>NUCLEOTIDE SEQUENCE</scope>
</reference>
<dbReference type="Gene3D" id="3.40.50.2000">
    <property type="entry name" value="Glycogen Phosphorylase B"/>
    <property type="match status" value="2"/>
</dbReference>
<evidence type="ECO:0000259" key="2">
    <source>
        <dbReference type="Pfam" id="PF00534"/>
    </source>
</evidence>
<dbReference type="InterPro" id="IPR001296">
    <property type="entry name" value="Glyco_trans_1"/>
</dbReference>
<dbReference type="GO" id="GO:0009103">
    <property type="term" value="P:lipopolysaccharide biosynthetic process"/>
    <property type="evidence" value="ECO:0007669"/>
    <property type="project" value="TreeGrafter"/>
</dbReference>
<protein>
    <submittedName>
        <fullName evidence="3">D-inositol-3-phosphate glycosyltransferase</fullName>
        <ecNumber evidence="3">2.4.1.250</ecNumber>
    </submittedName>
</protein>
<dbReference type="EMBL" id="VSSQ01025654">
    <property type="protein sequence ID" value="MPM73930.1"/>
    <property type="molecule type" value="Genomic_DNA"/>
</dbReference>
<organism evidence="3">
    <name type="scientific">bioreactor metagenome</name>
    <dbReference type="NCBI Taxonomy" id="1076179"/>
    <lineage>
        <taxon>unclassified sequences</taxon>
        <taxon>metagenomes</taxon>
        <taxon>ecological metagenomes</taxon>
    </lineage>
</organism>
<keyword evidence="3" id="KW-0328">Glycosyltransferase</keyword>
<dbReference type="Pfam" id="PF00534">
    <property type="entry name" value="Glycos_transf_1"/>
    <property type="match status" value="1"/>
</dbReference>
<comment type="caution">
    <text evidence="3">The sequence shown here is derived from an EMBL/GenBank/DDBJ whole genome shotgun (WGS) entry which is preliminary data.</text>
</comment>
<dbReference type="CDD" id="cd03794">
    <property type="entry name" value="GT4_WbuB-like"/>
    <property type="match status" value="1"/>
</dbReference>
<gene>
    <name evidence="3" type="primary">mshA_96</name>
    <name evidence="3" type="ORF">SDC9_120915</name>
</gene>
<dbReference type="SUPFAM" id="SSF53756">
    <property type="entry name" value="UDP-Glycosyltransferase/glycogen phosphorylase"/>
    <property type="match status" value="1"/>
</dbReference>
<dbReference type="PANTHER" id="PTHR46401:SF2">
    <property type="entry name" value="GLYCOSYLTRANSFERASE WBBK-RELATED"/>
    <property type="match status" value="1"/>
</dbReference>
<name>A0A645CAH7_9ZZZZ</name>
<proteinExistence type="predicted"/>
<evidence type="ECO:0000256" key="1">
    <source>
        <dbReference type="ARBA" id="ARBA00022679"/>
    </source>
</evidence>
<dbReference type="PANTHER" id="PTHR46401">
    <property type="entry name" value="GLYCOSYLTRANSFERASE WBBK-RELATED"/>
    <property type="match status" value="1"/>
</dbReference>
<dbReference type="AlphaFoldDB" id="A0A645CAH7"/>
<dbReference type="EC" id="2.4.1.250" evidence="3"/>
<evidence type="ECO:0000313" key="3">
    <source>
        <dbReference type="EMBL" id="MPM73930.1"/>
    </source>
</evidence>
<dbReference type="GO" id="GO:0102710">
    <property type="term" value="F:D-inositol-3-phosphate glycosyltransferase activity"/>
    <property type="evidence" value="ECO:0007669"/>
    <property type="project" value="UniProtKB-EC"/>
</dbReference>
<keyword evidence="1 3" id="KW-0808">Transferase</keyword>
<accession>A0A645CAH7</accession>